<dbReference type="Proteomes" id="UP001314263">
    <property type="component" value="Unassembled WGS sequence"/>
</dbReference>
<name>A0AAV1HSA5_9CHLO</name>
<accession>A0AAV1HSA5</accession>
<feature type="region of interest" description="Disordered" evidence="1">
    <location>
        <begin position="44"/>
        <end position="95"/>
    </location>
</feature>
<gene>
    <name evidence="2" type="ORF">CVIRNUC_000594</name>
</gene>
<dbReference type="AlphaFoldDB" id="A0AAV1HSA5"/>
<keyword evidence="3" id="KW-1185">Reference proteome</keyword>
<evidence type="ECO:0000313" key="2">
    <source>
        <dbReference type="EMBL" id="CAK0735519.1"/>
    </source>
</evidence>
<proteinExistence type="predicted"/>
<protein>
    <submittedName>
        <fullName evidence="2">Uncharacterized protein</fullName>
    </submittedName>
</protein>
<feature type="region of interest" description="Disordered" evidence="1">
    <location>
        <begin position="164"/>
        <end position="244"/>
    </location>
</feature>
<sequence>MRLAQSLPADVLAPRRLLRSATCERCSSTEWVYRGGRIKKLQAQKKNIRVPRIRAQEPDRDQGHRSSNGRGNTDRKKDGRRPVTPEQAQRAKKNIKRAANLERVIKTATLSPGLTGSLAVLGGIWLHINPYGNLHWSPQDLAVGLACIIPLLLVDSAVMLPDHQKQSERDIEQTASRFASARAKLQAAKAGSEQSDATSSGQAVESSPSGSASPEPMRPAAPFEQGDTQPSFSGGNDAAVRMPGHSRTPLQHLRVSAQYIQSMLLQRGSKTALLPLPLDIGLTAAAKLGSSMLEFAVVFTGLSYWERDRMYELGFPDMVSIFGRSMSLQEAGQWGALAALVAGLLGLAASAQAAQERTSAAQREMMRRQLLKGKARNGLEFQMFQHNLKRSGATDPHAIASQLQSSLEASATAHKTLSAMLDNAKQERNAQDQWNAALVTVREIVGLWGVGTSFIITGNLLAPWGASVVVGVLRSGYSRVQLPRLRRRRAELLTKLTASLGDDAQASVEIMKQAGVPEPLPKGEDGEKRE</sequence>
<comment type="caution">
    <text evidence="2">The sequence shown here is derived from an EMBL/GenBank/DDBJ whole genome shotgun (WGS) entry which is preliminary data.</text>
</comment>
<feature type="compositionally biased region" description="Basic and acidic residues" evidence="1">
    <location>
        <begin position="72"/>
        <end position="83"/>
    </location>
</feature>
<evidence type="ECO:0000313" key="3">
    <source>
        <dbReference type="Proteomes" id="UP001314263"/>
    </source>
</evidence>
<dbReference type="EMBL" id="CAUYUE010000001">
    <property type="protein sequence ID" value="CAK0735519.1"/>
    <property type="molecule type" value="Genomic_DNA"/>
</dbReference>
<feature type="compositionally biased region" description="Polar residues" evidence="1">
    <location>
        <begin position="192"/>
        <end position="204"/>
    </location>
</feature>
<feature type="compositionally biased region" description="Low complexity" evidence="1">
    <location>
        <begin position="205"/>
        <end position="215"/>
    </location>
</feature>
<organism evidence="2 3">
    <name type="scientific">Coccomyxa viridis</name>
    <dbReference type="NCBI Taxonomy" id="1274662"/>
    <lineage>
        <taxon>Eukaryota</taxon>
        <taxon>Viridiplantae</taxon>
        <taxon>Chlorophyta</taxon>
        <taxon>core chlorophytes</taxon>
        <taxon>Trebouxiophyceae</taxon>
        <taxon>Trebouxiophyceae incertae sedis</taxon>
        <taxon>Coccomyxaceae</taxon>
        <taxon>Coccomyxa</taxon>
    </lineage>
</organism>
<feature type="compositionally biased region" description="Low complexity" evidence="1">
    <location>
        <begin position="179"/>
        <end position="190"/>
    </location>
</feature>
<reference evidence="2 3" key="1">
    <citation type="submission" date="2023-10" db="EMBL/GenBank/DDBJ databases">
        <authorList>
            <person name="Maclean D."/>
            <person name="Macfadyen A."/>
        </authorList>
    </citation>
    <scope>NUCLEOTIDE SEQUENCE [LARGE SCALE GENOMIC DNA]</scope>
</reference>
<feature type="compositionally biased region" description="Basic and acidic residues" evidence="1">
    <location>
        <begin position="54"/>
        <end position="64"/>
    </location>
</feature>
<evidence type="ECO:0000256" key="1">
    <source>
        <dbReference type="SAM" id="MobiDB-lite"/>
    </source>
</evidence>